<dbReference type="SFLD" id="SFLDS00029">
    <property type="entry name" value="Radical_SAM"/>
    <property type="match status" value="1"/>
</dbReference>
<accession>A0A2M6WTU2</accession>
<dbReference type="Pfam" id="PF04055">
    <property type="entry name" value="Radical_SAM"/>
    <property type="match status" value="1"/>
</dbReference>
<feature type="non-terminal residue" evidence="8">
    <location>
        <position position="161"/>
    </location>
</feature>
<comment type="caution">
    <text evidence="8">The sequence shown here is derived from an EMBL/GenBank/DDBJ whole genome shotgun (WGS) entry which is preliminary data.</text>
</comment>
<reference evidence="9" key="1">
    <citation type="submission" date="2017-09" db="EMBL/GenBank/DDBJ databases">
        <title>Depth-based differentiation of microbial function through sediment-hosted aquifers and enrichment of novel symbionts in the deep terrestrial subsurface.</title>
        <authorList>
            <person name="Probst A.J."/>
            <person name="Ladd B."/>
            <person name="Jarett J.K."/>
            <person name="Geller-Mcgrath D.E."/>
            <person name="Sieber C.M.K."/>
            <person name="Emerson J.B."/>
            <person name="Anantharaman K."/>
            <person name="Thomas B.C."/>
            <person name="Malmstrom R."/>
            <person name="Stieglmeier M."/>
            <person name="Klingl A."/>
            <person name="Woyke T."/>
            <person name="Ryan C.M."/>
            <person name="Banfield J.F."/>
        </authorList>
    </citation>
    <scope>NUCLEOTIDE SEQUENCE [LARGE SCALE GENOMIC DNA]</scope>
</reference>
<proteinExistence type="predicted"/>
<comment type="cofactor">
    <cofactor evidence="1">
        <name>[4Fe-4S] cluster</name>
        <dbReference type="ChEBI" id="CHEBI:49883"/>
    </cofactor>
</comment>
<gene>
    <name evidence="8" type="ORF">COT94_01665</name>
</gene>
<dbReference type="PANTHER" id="PTHR30352:SF13">
    <property type="entry name" value="GLYCYL-RADICAL ENZYME ACTIVATING ENZYME YJJW-RELATED"/>
    <property type="match status" value="1"/>
</dbReference>
<evidence type="ECO:0000313" key="8">
    <source>
        <dbReference type="EMBL" id="PIT96210.1"/>
    </source>
</evidence>
<dbReference type="InterPro" id="IPR012840">
    <property type="entry name" value="NrdG2"/>
</dbReference>
<dbReference type="SFLD" id="SFLDG01094">
    <property type="entry name" value="Uncharacterised_Radical_SAM_Su"/>
    <property type="match status" value="1"/>
</dbReference>
<dbReference type="GO" id="GO:0003824">
    <property type="term" value="F:catalytic activity"/>
    <property type="evidence" value="ECO:0007669"/>
    <property type="project" value="InterPro"/>
</dbReference>
<sequence>MKLGGIEPLSLLDYPGRLSAIVFTQGCNFRCPFCYNTMFVLPINGKMLDKAPGYPEITLDSLVDFLKSRQGKLEAVVVTGGEPTIHYDLPELLKTIKDLGFLVKLDTNGTNPEMLRAVVSDGLVDYVAMDIKAPLDKYEVLCGVTTDLEKIQTSVEFLKQG</sequence>
<dbReference type="InterPro" id="IPR007197">
    <property type="entry name" value="rSAM"/>
</dbReference>
<evidence type="ECO:0000256" key="6">
    <source>
        <dbReference type="ARBA" id="ARBA00023014"/>
    </source>
</evidence>
<dbReference type="InterPro" id="IPR013785">
    <property type="entry name" value="Aldolase_TIM"/>
</dbReference>
<evidence type="ECO:0000256" key="2">
    <source>
        <dbReference type="ARBA" id="ARBA00022485"/>
    </source>
</evidence>
<dbReference type="InterPro" id="IPR058240">
    <property type="entry name" value="rSAM_sf"/>
</dbReference>
<evidence type="ECO:0000256" key="3">
    <source>
        <dbReference type="ARBA" id="ARBA00022691"/>
    </source>
</evidence>
<evidence type="ECO:0000256" key="4">
    <source>
        <dbReference type="ARBA" id="ARBA00022723"/>
    </source>
</evidence>
<dbReference type="EMBL" id="PFAM01000011">
    <property type="protein sequence ID" value="PIT96210.1"/>
    <property type="molecule type" value="Genomic_DNA"/>
</dbReference>
<name>A0A2M6WTU2_9BACT</name>
<evidence type="ECO:0000259" key="7">
    <source>
        <dbReference type="PROSITE" id="PS51918"/>
    </source>
</evidence>
<feature type="domain" description="Radical SAM core" evidence="7">
    <location>
        <begin position="12"/>
        <end position="161"/>
    </location>
</feature>
<dbReference type="AlphaFoldDB" id="A0A2M6WTU2"/>
<dbReference type="Gene3D" id="3.20.20.70">
    <property type="entry name" value="Aldolase class I"/>
    <property type="match status" value="1"/>
</dbReference>
<dbReference type="NCBIfam" id="TIGR02495">
    <property type="entry name" value="NrdG2"/>
    <property type="match status" value="1"/>
</dbReference>
<keyword evidence="3" id="KW-0949">S-adenosyl-L-methionine</keyword>
<keyword evidence="2" id="KW-0004">4Fe-4S</keyword>
<evidence type="ECO:0000256" key="5">
    <source>
        <dbReference type="ARBA" id="ARBA00023004"/>
    </source>
</evidence>
<dbReference type="PROSITE" id="PS51918">
    <property type="entry name" value="RADICAL_SAM"/>
    <property type="match status" value="1"/>
</dbReference>
<keyword evidence="6" id="KW-0411">Iron-sulfur</keyword>
<dbReference type="SUPFAM" id="SSF102114">
    <property type="entry name" value="Radical SAM enzymes"/>
    <property type="match status" value="1"/>
</dbReference>
<protein>
    <submittedName>
        <fullName evidence="8">Anaerobic ribonucleoside-triphosphate reductase activating protein</fullName>
    </submittedName>
</protein>
<keyword evidence="4" id="KW-0479">Metal-binding</keyword>
<dbReference type="Proteomes" id="UP000228533">
    <property type="component" value="Unassembled WGS sequence"/>
</dbReference>
<keyword evidence="5" id="KW-0408">Iron</keyword>
<dbReference type="InterPro" id="IPR034457">
    <property type="entry name" value="Organic_radical-activating"/>
</dbReference>
<evidence type="ECO:0000313" key="9">
    <source>
        <dbReference type="Proteomes" id="UP000228533"/>
    </source>
</evidence>
<dbReference type="CDD" id="cd01335">
    <property type="entry name" value="Radical_SAM"/>
    <property type="match status" value="1"/>
</dbReference>
<dbReference type="GO" id="GO:0046872">
    <property type="term" value="F:metal ion binding"/>
    <property type="evidence" value="ECO:0007669"/>
    <property type="project" value="UniProtKB-KW"/>
</dbReference>
<evidence type="ECO:0000256" key="1">
    <source>
        <dbReference type="ARBA" id="ARBA00001966"/>
    </source>
</evidence>
<dbReference type="GO" id="GO:0051539">
    <property type="term" value="F:4 iron, 4 sulfur cluster binding"/>
    <property type="evidence" value="ECO:0007669"/>
    <property type="project" value="UniProtKB-KW"/>
</dbReference>
<dbReference type="PANTHER" id="PTHR30352">
    <property type="entry name" value="PYRUVATE FORMATE-LYASE-ACTIVATING ENZYME"/>
    <property type="match status" value="1"/>
</dbReference>
<organism evidence="8 9">
    <name type="scientific">Candidatus Falkowbacteria bacterium CG10_big_fil_rev_8_21_14_0_10_37_14</name>
    <dbReference type="NCBI Taxonomy" id="1974561"/>
    <lineage>
        <taxon>Bacteria</taxon>
        <taxon>Candidatus Falkowiibacteriota</taxon>
    </lineage>
</organism>